<dbReference type="CDD" id="cd11378">
    <property type="entry name" value="DUF296"/>
    <property type="match status" value="1"/>
</dbReference>
<dbReference type="PANTHER" id="PTHR34988:SF1">
    <property type="entry name" value="DNA-BINDING PROTEIN"/>
    <property type="match status" value="1"/>
</dbReference>
<dbReference type="PANTHER" id="PTHR34988">
    <property type="entry name" value="PROTEIN, PUTATIVE-RELATED"/>
    <property type="match status" value="1"/>
</dbReference>
<sequence>MEYRKFDNVIIARIDKGEEILEQLKAIAINENIKLASINALGAINDFTIGVYKTDEKKYYSNSFKGYYEIVSLTGTINTMDGEYYAHLHMSVGNEKGEVFGGHLNRAVVSATCEMVITVIDGKVDRVYDEETGLNVFKFD</sequence>
<evidence type="ECO:0000313" key="3">
    <source>
        <dbReference type="Proteomes" id="UP000049472"/>
    </source>
</evidence>
<dbReference type="Gene3D" id="3.30.1330.80">
    <property type="entry name" value="Hypothetical protein, similar to alpha- acetolactate decarboxylase, domain 2"/>
    <property type="match status" value="1"/>
</dbReference>
<dbReference type="Pfam" id="PF03479">
    <property type="entry name" value="PCC"/>
    <property type="match status" value="1"/>
</dbReference>
<dbReference type="InterPro" id="IPR025707">
    <property type="entry name" value="DNA_bp_PD1"/>
</dbReference>
<dbReference type="RefSeq" id="WP_055060987.1">
    <property type="nucleotide sequence ID" value="NZ_CVRQ01000007.1"/>
</dbReference>
<dbReference type="EMBL" id="CVRQ01000007">
    <property type="protein sequence ID" value="CRL32813.1"/>
    <property type="molecule type" value="Genomic_DNA"/>
</dbReference>
<dbReference type="SUPFAM" id="SSF117856">
    <property type="entry name" value="AF0104/ALDC/Ptd012-like"/>
    <property type="match status" value="1"/>
</dbReference>
<evidence type="ECO:0000313" key="2">
    <source>
        <dbReference type="EMBL" id="CRL32813.1"/>
    </source>
</evidence>
<proteinExistence type="predicted"/>
<evidence type="ECO:0000259" key="1">
    <source>
        <dbReference type="PROSITE" id="PS51742"/>
    </source>
</evidence>
<gene>
    <name evidence="2" type="ORF">T1815_04521</name>
</gene>
<accession>A0A0M6WCE7</accession>
<protein>
    <recommendedName>
        <fullName evidence="1">PPC domain-containing protein</fullName>
    </recommendedName>
</protein>
<keyword evidence="3" id="KW-1185">Reference proteome</keyword>
<dbReference type="InterPro" id="IPR005175">
    <property type="entry name" value="PPC_dom"/>
</dbReference>
<dbReference type="PROSITE" id="PS51742">
    <property type="entry name" value="PPC"/>
    <property type="match status" value="1"/>
</dbReference>
<feature type="domain" description="PPC" evidence="1">
    <location>
        <begin position="4"/>
        <end position="140"/>
    </location>
</feature>
<organism evidence="2 3">
    <name type="scientific">Agathobacter rectalis</name>
    <dbReference type="NCBI Taxonomy" id="39491"/>
    <lineage>
        <taxon>Bacteria</taxon>
        <taxon>Bacillati</taxon>
        <taxon>Bacillota</taxon>
        <taxon>Clostridia</taxon>
        <taxon>Lachnospirales</taxon>
        <taxon>Lachnospiraceae</taxon>
        <taxon>Agathobacter</taxon>
    </lineage>
</organism>
<dbReference type="Proteomes" id="UP000049472">
    <property type="component" value="Unassembled WGS sequence"/>
</dbReference>
<name>A0A0M6WCE7_9FIRM</name>
<dbReference type="PIRSF" id="PIRSF016702">
    <property type="entry name" value="DNA_bp_PD1"/>
    <property type="match status" value="1"/>
</dbReference>
<dbReference type="AlphaFoldDB" id="A0A0M6WCE7"/>
<reference evidence="3" key="1">
    <citation type="submission" date="2015-05" db="EMBL/GenBank/DDBJ databases">
        <authorList>
            <consortium name="Pathogen Informatics"/>
        </authorList>
    </citation>
    <scope>NUCLEOTIDE SEQUENCE [LARGE SCALE GENOMIC DNA]</scope>
    <source>
        <strain evidence="3">T1-815</strain>
    </source>
</reference>